<proteinExistence type="predicted"/>
<keyword evidence="5" id="KW-1185">Reference proteome</keyword>
<dbReference type="AlphaFoldDB" id="A0A4R6J177"/>
<evidence type="ECO:0000256" key="3">
    <source>
        <dbReference type="ARBA" id="ARBA00022837"/>
    </source>
</evidence>
<dbReference type="SUPFAM" id="SSF74650">
    <property type="entry name" value="Galactose mutarotase-like"/>
    <property type="match status" value="1"/>
</dbReference>
<keyword evidence="3" id="KW-0106">Calcium</keyword>
<dbReference type="OrthoDB" id="9808779at2"/>
<dbReference type="InterPro" id="IPR014718">
    <property type="entry name" value="GH-type_carb-bd"/>
</dbReference>
<comment type="caution">
    <text evidence="4">The sequence shown here is derived from an EMBL/GenBank/DDBJ whole genome shotgun (WGS) entry which is preliminary data.</text>
</comment>
<dbReference type="CDD" id="cd01081">
    <property type="entry name" value="Aldose_epim"/>
    <property type="match status" value="1"/>
</dbReference>
<dbReference type="InterPro" id="IPR011013">
    <property type="entry name" value="Gal_mutarotase_sf_dom"/>
</dbReference>
<evidence type="ECO:0000256" key="2">
    <source>
        <dbReference type="ARBA" id="ARBA00011245"/>
    </source>
</evidence>
<dbReference type="GO" id="GO:0030246">
    <property type="term" value="F:carbohydrate binding"/>
    <property type="evidence" value="ECO:0007669"/>
    <property type="project" value="InterPro"/>
</dbReference>
<evidence type="ECO:0000313" key="4">
    <source>
        <dbReference type="EMBL" id="TDO28989.1"/>
    </source>
</evidence>
<protein>
    <submittedName>
        <fullName evidence="4">Aldose 1-epimerase</fullName>
    </submittedName>
</protein>
<dbReference type="Pfam" id="PF01263">
    <property type="entry name" value="Aldose_epim"/>
    <property type="match status" value="1"/>
</dbReference>
<dbReference type="EMBL" id="SNWP01000010">
    <property type="protein sequence ID" value="TDO28989.1"/>
    <property type="molecule type" value="Genomic_DNA"/>
</dbReference>
<accession>A0A4R6J177</accession>
<evidence type="ECO:0000313" key="5">
    <source>
        <dbReference type="Proteomes" id="UP000295741"/>
    </source>
</evidence>
<dbReference type="GO" id="GO:0005975">
    <property type="term" value="P:carbohydrate metabolic process"/>
    <property type="evidence" value="ECO:0007669"/>
    <property type="project" value="InterPro"/>
</dbReference>
<comment type="subunit">
    <text evidence="2">Monomer.</text>
</comment>
<dbReference type="Gene3D" id="2.70.98.10">
    <property type="match status" value="1"/>
</dbReference>
<name>A0A4R6J177_9BACT</name>
<gene>
    <name evidence="4" type="ORF">BC659_1071</name>
</gene>
<organism evidence="4 5">
    <name type="scientific">Sediminibacterium goheungense</name>
    <dbReference type="NCBI Taxonomy" id="1086393"/>
    <lineage>
        <taxon>Bacteria</taxon>
        <taxon>Pseudomonadati</taxon>
        <taxon>Bacteroidota</taxon>
        <taxon>Chitinophagia</taxon>
        <taxon>Chitinophagales</taxon>
        <taxon>Chitinophagaceae</taxon>
        <taxon>Sediminibacterium</taxon>
    </lineage>
</organism>
<dbReference type="GO" id="GO:0016853">
    <property type="term" value="F:isomerase activity"/>
    <property type="evidence" value="ECO:0007669"/>
    <property type="project" value="InterPro"/>
</dbReference>
<comment type="cofactor">
    <cofactor evidence="1">
        <name>Ca(2+)</name>
        <dbReference type="ChEBI" id="CHEBI:29108"/>
    </cofactor>
</comment>
<dbReference type="Proteomes" id="UP000295741">
    <property type="component" value="Unassembled WGS sequence"/>
</dbReference>
<dbReference type="InterPro" id="IPR008183">
    <property type="entry name" value="Aldose_1/G6P_1-epimerase"/>
</dbReference>
<sequence length="313" mass="34821">MAFHIQEEGIGNEKKLILTQEQTGTSAEIFCFGALLNAFTVQSGTDKINVIDGFTDVAHARADMNNGFKSAKLSPFVCRMHKGAYHFGETDYTIEGFYLNGHAIHGLLCHADFSIIDKGADTDKAWVTLQHQYKATDKGYPFTYTLVVTWSLYAHNRLTVSTVATNLHNSTIPFSDGWHPYFATDSSIDESSLLFNTDRKLIFDADLLPTGAEEKDDRFVNGTILKGIELDNCFALPANEKGICVLQGKKISIRIEPDTAYPYLQVYTPPHRKSIAIENLSAAPDTFNNKIGIRYLEPGETAVFSTGYQVVLW</sequence>
<reference evidence="4 5" key="1">
    <citation type="submission" date="2019-03" db="EMBL/GenBank/DDBJ databases">
        <title>Genomic Encyclopedia of Archaeal and Bacterial Type Strains, Phase II (KMG-II): from individual species to whole genera.</title>
        <authorList>
            <person name="Goeker M."/>
        </authorList>
    </citation>
    <scope>NUCLEOTIDE SEQUENCE [LARGE SCALE GENOMIC DNA]</scope>
    <source>
        <strain evidence="4 5">DSM 28323</strain>
    </source>
</reference>
<dbReference type="RefSeq" id="WP_133473598.1">
    <property type="nucleotide sequence ID" value="NZ_SNWP01000010.1"/>
</dbReference>
<evidence type="ECO:0000256" key="1">
    <source>
        <dbReference type="ARBA" id="ARBA00001913"/>
    </source>
</evidence>